<dbReference type="Pfam" id="PF00884">
    <property type="entry name" value="Sulfatase"/>
    <property type="match status" value="1"/>
</dbReference>
<keyword evidence="5" id="KW-0378">Hydrolase</keyword>
<evidence type="ECO:0000313" key="11">
    <source>
        <dbReference type="Proteomes" id="UP000001887"/>
    </source>
</evidence>
<evidence type="ECO:0000313" key="10">
    <source>
        <dbReference type="EMBL" id="ADB16002.1"/>
    </source>
</evidence>
<reference evidence="10 11" key="1">
    <citation type="journal article" date="2009" name="Stand. Genomic Sci.">
        <title>Complete genome sequence of Pirellula staleyi type strain (ATCC 27377).</title>
        <authorList>
            <person name="Clum A."/>
            <person name="Tindall B.J."/>
            <person name="Sikorski J."/>
            <person name="Ivanova N."/>
            <person name="Mavrommatis K."/>
            <person name="Lucas S."/>
            <person name="Glavina del Rio T."/>
            <person name="Nolan M."/>
            <person name="Chen F."/>
            <person name="Tice H."/>
            <person name="Pitluck S."/>
            <person name="Cheng J.F."/>
            <person name="Chertkov O."/>
            <person name="Brettin T."/>
            <person name="Han C."/>
            <person name="Detter J.C."/>
            <person name="Kuske C."/>
            <person name="Bruce D."/>
            <person name="Goodwin L."/>
            <person name="Ovchinikova G."/>
            <person name="Pati A."/>
            <person name="Mikhailova N."/>
            <person name="Chen A."/>
            <person name="Palaniappan K."/>
            <person name="Land M."/>
            <person name="Hauser L."/>
            <person name="Chang Y.J."/>
            <person name="Jeffries C.D."/>
            <person name="Chain P."/>
            <person name="Rohde M."/>
            <person name="Goker M."/>
            <person name="Bristow J."/>
            <person name="Eisen J.A."/>
            <person name="Markowitz V."/>
            <person name="Hugenholtz P."/>
            <person name="Kyrpides N.C."/>
            <person name="Klenk H.P."/>
            <person name="Lapidus A."/>
        </authorList>
    </citation>
    <scope>NUCLEOTIDE SEQUENCE [LARGE SCALE GENOMIC DNA]</scope>
    <source>
        <strain evidence="11">ATCC 27377 / DSM 6068 / ICPB 4128</strain>
    </source>
</reference>
<evidence type="ECO:0000256" key="7">
    <source>
        <dbReference type="SAM" id="MobiDB-lite"/>
    </source>
</evidence>
<dbReference type="GO" id="GO:0046872">
    <property type="term" value="F:metal ion binding"/>
    <property type="evidence" value="ECO:0007669"/>
    <property type="project" value="UniProtKB-KW"/>
</dbReference>
<feature type="domain" description="Sulfatase N-terminal" evidence="9">
    <location>
        <begin position="36"/>
        <end position="375"/>
    </location>
</feature>
<dbReference type="GO" id="GO:0005737">
    <property type="term" value="C:cytoplasm"/>
    <property type="evidence" value="ECO:0007669"/>
    <property type="project" value="TreeGrafter"/>
</dbReference>
<dbReference type="PANTHER" id="PTHR45953:SF1">
    <property type="entry name" value="IDURONATE 2-SULFATASE"/>
    <property type="match status" value="1"/>
</dbReference>
<dbReference type="SUPFAM" id="SSF53649">
    <property type="entry name" value="Alkaline phosphatase-like"/>
    <property type="match status" value="1"/>
</dbReference>
<sequence length="490" mass="53823" precursor="true">MLTNLVRRLARSITIVALLLGLFSQAAGEETKKPYNVLLIASDDLNNSLGCYGHATVKSPRIDELAARGTRFDRAYCQFPLCNPSRSSFLTGLRPDQTTVHDNARKFRSERPDIVTLPQMFMNAGYYVARVGKLYHYGVPLQIGTSGLDDEPSWQQVVNPRGRDRDDEPKIFSLVPGQFGGTPSWLAAEGTDDEQTDAIGAAEAIKLLEANKEKPFFLAVGFYRPHTPYVAPKSYFEKYPADKIPIVTTPEGDRRDIPEPAVSQHSARHNMNEKLQREATQAYFASITFMDQQVGKLLDALDRLKLRDNTIVVFLSDHGYHLGEHGGLWQKQSLFEESARVPLIISVPGQKHAGEGTAAVAELIDIYPTLADLCGLKAPANLPGQSLRPQIEDPQAPGKGFAITQVRRGGNPGGAKAGKKNPPAGGFAGYSLRTDKYRLTIWGEEGAKGLELYDHQTDPQEYTNLASDPSKAETITELKALLAKHLSAAK</sequence>
<dbReference type="KEGG" id="psl:Psta_1325"/>
<proteinExistence type="inferred from homology"/>
<dbReference type="HOGENOM" id="CLU_006332_9_0_0"/>
<feature type="region of interest" description="Disordered" evidence="7">
    <location>
        <begin position="407"/>
        <end position="427"/>
    </location>
</feature>
<protein>
    <submittedName>
        <fullName evidence="10">Sulfatase</fullName>
    </submittedName>
</protein>
<keyword evidence="11" id="KW-1185">Reference proteome</keyword>
<evidence type="ECO:0000256" key="8">
    <source>
        <dbReference type="SAM" id="SignalP"/>
    </source>
</evidence>
<comment type="cofactor">
    <cofactor evidence="1">
        <name>Ca(2+)</name>
        <dbReference type="ChEBI" id="CHEBI:29108"/>
    </cofactor>
</comment>
<feature type="region of interest" description="Disordered" evidence="7">
    <location>
        <begin position="248"/>
        <end position="269"/>
    </location>
</feature>
<feature type="signal peptide" evidence="8">
    <location>
        <begin position="1"/>
        <end position="26"/>
    </location>
</feature>
<dbReference type="GO" id="GO:0004423">
    <property type="term" value="F:iduronate-2-sulfatase activity"/>
    <property type="evidence" value="ECO:0007669"/>
    <property type="project" value="InterPro"/>
</dbReference>
<comment type="similarity">
    <text evidence="2">Belongs to the sulfatase family.</text>
</comment>
<dbReference type="OrthoDB" id="9782218at2"/>
<organism evidence="10 11">
    <name type="scientific">Pirellula staleyi (strain ATCC 27377 / DSM 6068 / ICPB 4128)</name>
    <name type="common">Pirella staleyi</name>
    <dbReference type="NCBI Taxonomy" id="530564"/>
    <lineage>
        <taxon>Bacteria</taxon>
        <taxon>Pseudomonadati</taxon>
        <taxon>Planctomycetota</taxon>
        <taxon>Planctomycetia</taxon>
        <taxon>Pirellulales</taxon>
        <taxon>Pirellulaceae</taxon>
        <taxon>Pirellula</taxon>
    </lineage>
</organism>
<dbReference type="CDD" id="cd16030">
    <property type="entry name" value="iduronate-2-sulfatase"/>
    <property type="match status" value="1"/>
</dbReference>
<accession>D2QWC7</accession>
<dbReference type="InterPro" id="IPR017850">
    <property type="entry name" value="Alkaline_phosphatase_core_sf"/>
</dbReference>
<keyword evidence="6" id="KW-0106">Calcium</keyword>
<gene>
    <name evidence="10" type="ordered locus">Psta_1325</name>
</gene>
<dbReference type="Gene3D" id="3.40.720.10">
    <property type="entry name" value="Alkaline Phosphatase, subunit A"/>
    <property type="match status" value="1"/>
</dbReference>
<evidence type="ECO:0000256" key="3">
    <source>
        <dbReference type="ARBA" id="ARBA00022723"/>
    </source>
</evidence>
<keyword evidence="4 8" id="KW-0732">Signal</keyword>
<evidence type="ECO:0000259" key="9">
    <source>
        <dbReference type="Pfam" id="PF00884"/>
    </source>
</evidence>
<dbReference type="Proteomes" id="UP000001887">
    <property type="component" value="Chromosome"/>
</dbReference>
<name>D2QWC7_PIRSD</name>
<dbReference type="EMBL" id="CP001848">
    <property type="protein sequence ID" value="ADB16002.1"/>
    <property type="molecule type" value="Genomic_DNA"/>
</dbReference>
<feature type="chain" id="PRO_5003034331" evidence="8">
    <location>
        <begin position="27"/>
        <end position="490"/>
    </location>
</feature>
<evidence type="ECO:0000256" key="6">
    <source>
        <dbReference type="ARBA" id="ARBA00022837"/>
    </source>
</evidence>
<dbReference type="InterPro" id="IPR000917">
    <property type="entry name" value="Sulfatase_N"/>
</dbReference>
<dbReference type="AlphaFoldDB" id="D2QWC7"/>
<dbReference type="InterPro" id="IPR035874">
    <property type="entry name" value="IDS"/>
</dbReference>
<evidence type="ECO:0000256" key="2">
    <source>
        <dbReference type="ARBA" id="ARBA00008779"/>
    </source>
</evidence>
<dbReference type="PANTHER" id="PTHR45953">
    <property type="entry name" value="IDURONATE 2-SULFATASE"/>
    <property type="match status" value="1"/>
</dbReference>
<keyword evidence="3" id="KW-0479">Metal-binding</keyword>
<evidence type="ECO:0000256" key="5">
    <source>
        <dbReference type="ARBA" id="ARBA00022801"/>
    </source>
</evidence>
<evidence type="ECO:0000256" key="1">
    <source>
        <dbReference type="ARBA" id="ARBA00001913"/>
    </source>
</evidence>
<dbReference type="eggNOG" id="COG3119">
    <property type="taxonomic scope" value="Bacteria"/>
</dbReference>
<dbReference type="STRING" id="530564.Psta_1325"/>
<evidence type="ECO:0000256" key="4">
    <source>
        <dbReference type="ARBA" id="ARBA00022729"/>
    </source>
</evidence>